<dbReference type="Proteomes" id="UP001595660">
    <property type="component" value="Unassembled WGS sequence"/>
</dbReference>
<proteinExistence type="predicted"/>
<gene>
    <name evidence="2" type="ORF">ACFOKC_00855</name>
</gene>
<dbReference type="Pfam" id="PF02254">
    <property type="entry name" value="TrkA_N"/>
    <property type="match status" value="1"/>
</dbReference>
<dbReference type="PROSITE" id="PS51201">
    <property type="entry name" value="RCK_N"/>
    <property type="match status" value="1"/>
</dbReference>
<dbReference type="Pfam" id="PF01368">
    <property type="entry name" value="DHH"/>
    <property type="match status" value="1"/>
</dbReference>
<reference evidence="2 3" key="1">
    <citation type="journal article" date="2019" name="Int. J. Syst. Evol. Microbiol.">
        <title>The Global Catalogue of Microorganisms (GCM) 10K type strain sequencing project: providing services to taxonomists for standard genome sequencing and annotation.</title>
        <authorList>
            <consortium name="The Broad Institute Genomics Platform"/>
            <consortium name="The Broad Institute Genome Sequencing Center for Infectious Disease"/>
            <person name="Wu L."/>
            <person name="Ma J."/>
        </authorList>
    </citation>
    <scope>NUCLEOTIDE SEQUENCE [LARGE SCALE GENOMIC DNA]</scope>
    <source>
        <strain evidence="2 3">CGMCC 1.12562</strain>
    </source>
</reference>
<sequence>MSSRATISSMSTYAILGCGSVGHAVAEELVERGKDVLIVDRDESRVEALRDQDLNAQVADIRDEEVAGLVDDRDVVLIMASDVDANEAAVENIRSRNDDQFVVVRASDPVTSDELTELGADVVINPSSVISDAALRALESGELEYKARQLADVIEGTSDRLAIVTHDNPDPDSIAAAAALQSIADHLGVEADILYFGDIGHQENRAFVNLLDIELTAYDEVDIHDYETVALIDPAKAGEVNIDHDVDIFIDHYEVEDTFDAEFADVRPNVSATSTILTKYIQEFDLSVSQEVATALLYGIRAETLDFRRDTTPADLTAAAYLYPFADHDTLEQVESPNMSPETLDVLAEAITSREVQGSHLVSNAGFISDRDALSQAASQLLNLEGITTTAVFGIVDDTIYLAARSKDIRLNIGRVLADAFADIGEAAGHSTQASAEIPLGIFTGIETTEDNRETLLSLTGEAVTRKLFDAMGVESESGSNGN</sequence>
<dbReference type="InterPro" id="IPR051319">
    <property type="entry name" value="Oligoribo/pAp-PDE_c-di-AMP_PDE"/>
</dbReference>
<dbReference type="PANTHER" id="PTHR47618:SF1">
    <property type="entry name" value="BIFUNCTIONAL OLIGORIBONUCLEASE AND PAP PHOSPHATASE NRNA"/>
    <property type="match status" value="1"/>
</dbReference>
<dbReference type="InterPro" id="IPR003148">
    <property type="entry name" value="RCK_N"/>
</dbReference>
<evidence type="ECO:0000313" key="2">
    <source>
        <dbReference type="EMBL" id="MFC3476265.1"/>
    </source>
</evidence>
<dbReference type="RefSeq" id="WP_232569016.1">
    <property type="nucleotide sequence ID" value="NZ_CP089466.1"/>
</dbReference>
<dbReference type="InterPro" id="IPR001667">
    <property type="entry name" value="DDH_dom"/>
</dbReference>
<keyword evidence="3" id="KW-1185">Reference proteome</keyword>
<comment type="caution">
    <text evidence="2">The sequence shown here is derived from an EMBL/GenBank/DDBJ whole genome shotgun (WGS) entry which is preliminary data.</text>
</comment>
<dbReference type="GeneID" id="69117825"/>
<name>A0ABD5N9S9_9EURY</name>
<dbReference type="PANTHER" id="PTHR47618">
    <property type="entry name" value="BIFUNCTIONAL OLIGORIBONUCLEASE AND PAP PHOSPHATASE NRNA"/>
    <property type="match status" value="1"/>
</dbReference>
<dbReference type="AlphaFoldDB" id="A0ABD5N9S9"/>
<protein>
    <submittedName>
        <fullName evidence="2">DHH family phosphoesterase</fullName>
    </submittedName>
</protein>
<evidence type="ECO:0000313" key="3">
    <source>
        <dbReference type="Proteomes" id="UP001595660"/>
    </source>
</evidence>
<dbReference type="Gene3D" id="3.90.1640.10">
    <property type="entry name" value="inorganic pyrophosphatase (n-terminal core)"/>
    <property type="match status" value="1"/>
</dbReference>
<organism evidence="2 3">
    <name type="scientific">Halobacterium litoreum</name>
    <dbReference type="NCBI Taxonomy" id="2039234"/>
    <lineage>
        <taxon>Archaea</taxon>
        <taxon>Methanobacteriati</taxon>
        <taxon>Methanobacteriota</taxon>
        <taxon>Stenosarchaea group</taxon>
        <taxon>Halobacteria</taxon>
        <taxon>Halobacteriales</taxon>
        <taxon>Halobacteriaceae</taxon>
        <taxon>Halobacterium</taxon>
    </lineage>
</organism>
<dbReference type="SUPFAM" id="SSF64182">
    <property type="entry name" value="DHH phosphoesterases"/>
    <property type="match status" value="1"/>
</dbReference>
<dbReference type="SUPFAM" id="SSF51735">
    <property type="entry name" value="NAD(P)-binding Rossmann-fold domains"/>
    <property type="match status" value="1"/>
</dbReference>
<evidence type="ECO:0000259" key="1">
    <source>
        <dbReference type="PROSITE" id="PS51201"/>
    </source>
</evidence>
<dbReference type="EMBL" id="JBHRWN010000002">
    <property type="protein sequence ID" value="MFC3476265.1"/>
    <property type="molecule type" value="Genomic_DNA"/>
</dbReference>
<dbReference type="InterPro" id="IPR038763">
    <property type="entry name" value="DHH_sf"/>
</dbReference>
<dbReference type="PROSITE" id="PS51257">
    <property type="entry name" value="PROKAR_LIPOPROTEIN"/>
    <property type="match status" value="1"/>
</dbReference>
<dbReference type="InterPro" id="IPR036291">
    <property type="entry name" value="NAD(P)-bd_dom_sf"/>
</dbReference>
<feature type="domain" description="RCK N-terminal" evidence="1">
    <location>
        <begin position="10"/>
        <end position="124"/>
    </location>
</feature>
<accession>A0ABD5N9S9</accession>
<dbReference type="Gene3D" id="3.40.50.720">
    <property type="entry name" value="NAD(P)-binding Rossmann-like Domain"/>
    <property type="match status" value="1"/>
</dbReference>